<feature type="transmembrane region" description="Helical" evidence="1">
    <location>
        <begin position="50"/>
        <end position="70"/>
    </location>
</feature>
<keyword evidence="1" id="KW-0472">Membrane</keyword>
<name>A0A1M6D4H9_9FLAO</name>
<gene>
    <name evidence="2" type="ORF">SAMN04488096_103297</name>
</gene>
<evidence type="ECO:0000313" key="2">
    <source>
        <dbReference type="EMBL" id="SHI68182.1"/>
    </source>
</evidence>
<dbReference type="OrthoDB" id="1189432at2"/>
<dbReference type="STRING" id="579105.SAMN04488096_103297"/>
<dbReference type="EMBL" id="FQYY01000003">
    <property type="protein sequence ID" value="SHI68182.1"/>
    <property type="molecule type" value="Genomic_DNA"/>
</dbReference>
<protein>
    <submittedName>
        <fullName evidence="2">Uncharacterized protein</fullName>
    </submittedName>
</protein>
<evidence type="ECO:0000256" key="1">
    <source>
        <dbReference type="SAM" id="Phobius"/>
    </source>
</evidence>
<accession>A0A1M6D4H9</accession>
<sequence>MKKTIINSKFTGQQKLMLTVFMIIAFLIGLPTLIYLFIEMPGQPNYVNSFSDYFFSSLFFVSIFLFMLLFSKQGIITDNGNLKYSLFIFGIPFLSKKINLENITDITILTYRASQKLAWVSVANPDLSVSTEISKVVLLNSNHSYKDIILITRRRDYAEKIIKSLNEELNLEYNIYSPPVISRRRR</sequence>
<dbReference type="AlphaFoldDB" id="A0A1M6D4H9"/>
<evidence type="ECO:0000313" key="3">
    <source>
        <dbReference type="Proteomes" id="UP000184225"/>
    </source>
</evidence>
<keyword evidence="3" id="KW-1185">Reference proteome</keyword>
<organism evidence="2 3">
    <name type="scientific">Mesonia phycicola</name>
    <dbReference type="NCBI Taxonomy" id="579105"/>
    <lineage>
        <taxon>Bacteria</taxon>
        <taxon>Pseudomonadati</taxon>
        <taxon>Bacteroidota</taxon>
        <taxon>Flavobacteriia</taxon>
        <taxon>Flavobacteriales</taxon>
        <taxon>Flavobacteriaceae</taxon>
        <taxon>Mesonia</taxon>
    </lineage>
</organism>
<dbReference type="Proteomes" id="UP000184225">
    <property type="component" value="Unassembled WGS sequence"/>
</dbReference>
<dbReference type="RefSeq" id="WP_073149309.1">
    <property type="nucleotide sequence ID" value="NZ_FQYY01000003.1"/>
</dbReference>
<feature type="transmembrane region" description="Helical" evidence="1">
    <location>
        <begin position="16"/>
        <end position="38"/>
    </location>
</feature>
<reference evidence="2 3" key="1">
    <citation type="submission" date="2016-11" db="EMBL/GenBank/DDBJ databases">
        <authorList>
            <person name="Jaros S."/>
            <person name="Januszkiewicz K."/>
            <person name="Wedrychowicz H."/>
        </authorList>
    </citation>
    <scope>NUCLEOTIDE SEQUENCE [LARGE SCALE GENOMIC DNA]</scope>
    <source>
        <strain evidence="2 3">DSM 21425</strain>
    </source>
</reference>
<proteinExistence type="predicted"/>
<keyword evidence="1" id="KW-0812">Transmembrane</keyword>
<keyword evidence="1" id="KW-1133">Transmembrane helix</keyword>